<evidence type="ECO:0000313" key="2">
    <source>
        <dbReference type="Proteomes" id="UP000594638"/>
    </source>
</evidence>
<protein>
    <submittedName>
        <fullName evidence="1">Uncharacterized protein</fullName>
    </submittedName>
</protein>
<accession>A0A8S0S7Z3</accession>
<dbReference type="AlphaFoldDB" id="A0A8S0S7Z3"/>
<organism evidence="1 2">
    <name type="scientific">Olea europaea subsp. europaea</name>
    <dbReference type="NCBI Taxonomy" id="158383"/>
    <lineage>
        <taxon>Eukaryota</taxon>
        <taxon>Viridiplantae</taxon>
        <taxon>Streptophyta</taxon>
        <taxon>Embryophyta</taxon>
        <taxon>Tracheophyta</taxon>
        <taxon>Spermatophyta</taxon>
        <taxon>Magnoliopsida</taxon>
        <taxon>eudicotyledons</taxon>
        <taxon>Gunneridae</taxon>
        <taxon>Pentapetalae</taxon>
        <taxon>asterids</taxon>
        <taxon>lamiids</taxon>
        <taxon>Lamiales</taxon>
        <taxon>Oleaceae</taxon>
        <taxon>Oleeae</taxon>
        <taxon>Olea</taxon>
    </lineage>
</organism>
<reference evidence="1 2" key="1">
    <citation type="submission" date="2019-12" db="EMBL/GenBank/DDBJ databases">
        <authorList>
            <person name="Alioto T."/>
            <person name="Alioto T."/>
            <person name="Gomez Garrido J."/>
        </authorList>
    </citation>
    <scope>NUCLEOTIDE SEQUENCE [LARGE SCALE GENOMIC DNA]</scope>
</reference>
<keyword evidence="2" id="KW-1185">Reference proteome</keyword>
<proteinExistence type="predicted"/>
<evidence type="ECO:0000313" key="1">
    <source>
        <dbReference type="EMBL" id="CAA2987843.1"/>
    </source>
</evidence>
<feature type="non-terminal residue" evidence="1">
    <location>
        <position position="56"/>
    </location>
</feature>
<sequence>CACGRSSSDCDAASSRCFQQGEGGANSSFALLLRAARPALACKYDIWGQIVNFLIE</sequence>
<comment type="caution">
    <text evidence="1">The sequence shown here is derived from an EMBL/GenBank/DDBJ whole genome shotgun (WGS) entry which is preliminary data.</text>
</comment>
<dbReference type="Proteomes" id="UP000594638">
    <property type="component" value="Unassembled WGS sequence"/>
</dbReference>
<gene>
    <name evidence="1" type="ORF">OLEA9_A017726</name>
</gene>
<feature type="non-terminal residue" evidence="1">
    <location>
        <position position="1"/>
    </location>
</feature>
<dbReference type="EMBL" id="CACTIH010003953">
    <property type="protein sequence ID" value="CAA2987843.1"/>
    <property type="molecule type" value="Genomic_DNA"/>
</dbReference>
<dbReference type="Gramene" id="OE9A017726T1">
    <property type="protein sequence ID" value="OE9A017726C1"/>
    <property type="gene ID" value="OE9A017726"/>
</dbReference>
<name>A0A8S0S7Z3_OLEEU</name>